<proteinExistence type="predicted"/>
<evidence type="ECO:0000313" key="3">
    <source>
        <dbReference type="Proteomes" id="UP000242642"/>
    </source>
</evidence>
<dbReference type="Proteomes" id="UP000242642">
    <property type="component" value="Unassembled WGS sequence"/>
</dbReference>
<dbReference type="AlphaFoldDB" id="A0A1I0AL37"/>
<dbReference type="InterPro" id="IPR032806">
    <property type="entry name" value="YbfD_N"/>
</dbReference>
<dbReference type="OrthoDB" id="8001376at2"/>
<evidence type="ECO:0000313" key="2">
    <source>
        <dbReference type="EMBL" id="SES95071.1"/>
    </source>
</evidence>
<feature type="domain" description="H repeat-associated protein N-terminal" evidence="1">
    <location>
        <begin position="9"/>
        <end position="88"/>
    </location>
</feature>
<accession>A0A1I0AL37</accession>
<dbReference type="InterPro" id="IPR051698">
    <property type="entry name" value="Transposase_11-like"/>
</dbReference>
<gene>
    <name evidence="2" type="ORF">SAMN02583745_00963</name>
</gene>
<dbReference type="Pfam" id="PF13808">
    <property type="entry name" value="DDE_Tnp_1_assoc"/>
    <property type="match status" value="1"/>
</dbReference>
<dbReference type="STRING" id="1123402.SAMN02583745_00963"/>
<protein>
    <submittedName>
        <fullName evidence="2">DDE_Tnp_1-associated</fullName>
    </submittedName>
</protein>
<name>A0A1I0AL37_9GAMM</name>
<reference evidence="3" key="1">
    <citation type="submission" date="2016-10" db="EMBL/GenBank/DDBJ databases">
        <authorList>
            <person name="Varghese N."/>
            <person name="Submissions S."/>
        </authorList>
    </citation>
    <scope>NUCLEOTIDE SEQUENCE [LARGE SCALE GENOMIC DNA]</scope>
    <source>
        <strain evidence="3">DSM 18579</strain>
    </source>
</reference>
<dbReference type="RefSeq" id="WP_093318236.1">
    <property type="nucleotide sequence ID" value="NZ_FOHV01000006.1"/>
</dbReference>
<sequence>MSIITVSNQITGPGKDINKKHDLFDVLFLTFSAVLSGTLGWNDIKQFGDEKLEWLSQFRDFKIGILVDNTIARVISCIKLYELGKCCRQENN</sequence>
<keyword evidence="3" id="KW-1185">Reference proteome</keyword>
<evidence type="ECO:0000259" key="1">
    <source>
        <dbReference type="Pfam" id="PF13808"/>
    </source>
</evidence>
<dbReference type="EMBL" id="FOHV01000006">
    <property type="protein sequence ID" value="SES95071.1"/>
    <property type="molecule type" value="Genomic_DNA"/>
</dbReference>
<dbReference type="PANTHER" id="PTHR30298">
    <property type="entry name" value="H REPEAT-ASSOCIATED PREDICTED TRANSPOSASE"/>
    <property type="match status" value="1"/>
</dbReference>
<organism evidence="2 3">
    <name type="scientific">Thorsellia anophelis DSM 18579</name>
    <dbReference type="NCBI Taxonomy" id="1123402"/>
    <lineage>
        <taxon>Bacteria</taxon>
        <taxon>Pseudomonadati</taxon>
        <taxon>Pseudomonadota</taxon>
        <taxon>Gammaproteobacteria</taxon>
        <taxon>Enterobacterales</taxon>
        <taxon>Thorselliaceae</taxon>
        <taxon>Thorsellia</taxon>
    </lineage>
</organism>
<dbReference type="PANTHER" id="PTHR30298:SF0">
    <property type="entry name" value="PROTEIN YBFL-RELATED"/>
    <property type="match status" value="1"/>
</dbReference>